<keyword evidence="1" id="KW-0472">Membrane</keyword>
<name>A0A5N7C5C4_PETAA</name>
<evidence type="ECO:0000313" key="2">
    <source>
        <dbReference type="EMBL" id="KAE8389290.1"/>
    </source>
</evidence>
<feature type="transmembrane region" description="Helical" evidence="1">
    <location>
        <begin position="31"/>
        <end position="55"/>
    </location>
</feature>
<evidence type="ECO:0000256" key="1">
    <source>
        <dbReference type="SAM" id="Phobius"/>
    </source>
</evidence>
<dbReference type="AlphaFoldDB" id="A0A5N7C5C4"/>
<keyword evidence="1" id="KW-0812">Transmembrane</keyword>
<sequence>MNSAMRLGVEVDQPWHKSLDATLGNRPGKKMFLGIVKTFSLSFMCLAIAFVYLVFLR</sequence>
<dbReference type="EMBL" id="ML735267">
    <property type="protein sequence ID" value="KAE8389290.1"/>
    <property type="molecule type" value="Genomic_DNA"/>
</dbReference>
<keyword evidence="1" id="KW-1133">Transmembrane helix</keyword>
<gene>
    <name evidence="2" type="ORF">BDV23DRAFT_157298</name>
</gene>
<accession>A0A5N7C5C4</accession>
<protein>
    <submittedName>
        <fullName evidence="2">Uncharacterized protein</fullName>
    </submittedName>
</protein>
<dbReference type="Proteomes" id="UP000326877">
    <property type="component" value="Unassembled WGS sequence"/>
</dbReference>
<proteinExistence type="predicted"/>
<organism evidence="2">
    <name type="scientific">Petromyces alliaceus</name>
    <name type="common">Aspergillus alliaceus</name>
    <dbReference type="NCBI Taxonomy" id="209559"/>
    <lineage>
        <taxon>Eukaryota</taxon>
        <taxon>Fungi</taxon>
        <taxon>Dikarya</taxon>
        <taxon>Ascomycota</taxon>
        <taxon>Pezizomycotina</taxon>
        <taxon>Eurotiomycetes</taxon>
        <taxon>Eurotiomycetidae</taxon>
        <taxon>Eurotiales</taxon>
        <taxon>Aspergillaceae</taxon>
        <taxon>Aspergillus</taxon>
        <taxon>Aspergillus subgen. Circumdati</taxon>
    </lineage>
</organism>
<reference evidence="2" key="1">
    <citation type="submission" date="2019-04" db="EMBL/GenBank/DDBJ databases">
        <title>Friends and foes A comparative genomics studyof 23 Aspergillus species from section Flavi.</title>
        <authorList>
            <consortium name="DOE Joint Genome Institute"/>
            <person name="Kjaerbolling I."/>
            <person name="Vesth T."/>
            <person name="Frisvad J.C."/>
            <person name="Nybo J.L."/>
            <person name="Theobald S."/>
            <person name="Kildgaard S."/>
            <person name="Isbrandt T."/>
            <person name="Kuo A."/>
            <person name="Sato A."/>
            <person name="Lyhne E.K."/>
            <person name="Kogle M.E."/>
            <person name="Wiebenga A."/>
            <person name="Kun R.S."/>
            <person name="Lubbers R.J."/>
            <person name="Makela M.R."/>
            <person name="Barry K."/>
            <person name="Chovatia M."/>
            <person name="Clum A."/>
            <person name="Daum C."/>
            <person name="Haridas S."/>
            <person name="He G."/>
            <person name="LaButti K."/>
            <person name="Lipzen A."/>
            <person name="Mondo S."/>
            <person name="Riley R."/>
            <person name="Salamov A."/>
            <person name="Simmons B.A."/>
            <person name="Magnuson J.K."/>
            <person name="Henrissat B."/>
            <person name="Mortensen U.H."/>
            <person name="Larsen T.O."/>
            <person name="Devries R.P."/>
            <person name="Grigoriev I.V."/>
            <person name="Machida M."/>
            <person name="Baker S.E."/>
            <person name="Andersen M.R."/>
        </authorList>
    </citation>
    <scope>NUCLEOTIDE SEQUENCE [LARGE SCALE GENOMIC DNA]</scope>
    <source>
        <strain evidence="2">IBT 14317</strain>
    </source>
</reference>